<reference evidence="2 3" key="1">
    <citation type="submission" date="2019-06" db="EMBL/GenBank/DDBJ databases">
        <title>Sequencing the genomes of 1000 actinobacteria strains.</title>
        <authorList>
            <person name="Klenk H.-P."/>
        </authorList>
    </citation>
    <scope>NUCLEOTIDE SEQUENCE [LARGE SCALE GENOMIC DNA]</scope>
    <source>
        <strain evidence="2 3">DSM 45015</strain>
    </source>
</reference>
<dbReference type="InterPro" id="IPR021903">
    <property type="entry name" value="DUF3515"/>
</dbReference>
<protein>
    <submittedName>
        <fullName evidence="2">Uncharacterized protein DUF3515</fullName>
    </submittedName>
</protein>
<keyword evidence="1" id="KW-0732">Signal</keyword>
<gene>
    <name evidence="2" type="ORF">FHX37_0564</name>
</gene>
<evidence type="ECO:0000256" key="1">
    <source>
        <dbReference type="SAM" id="SignalP"/>
    </source>
</evidence>
<dbReference type="AlphaFoldDB" id="A0A543NFR6"/>
<dbReference type="RefSeq" id="WP_141921902.1">
    <property type="nucleotide sequence ID" value="NZ_VFQC01000001.1"/>
</dbReference>
<sequence>MRLRTVAATAAALTVLAGCAADTAEVPAPSPDAETAELCRTLVQRLPDTVVGQERVATRPDSDHVAAWGDPPVAVRCGVERPTELAPDSHLRTVNGIAWFPEPGDRPTLFTAVGREAYVELDVPPSYGAPARGLVEVGDVIADTVPALPDGEV</sequence>
<accession>A0A543NFR6</accession>
<dbReference type="Proteomes" id="UP000317422">
    <property type="component" value="Unassembled WGS sequence"/>
</dbReference>
<dbReference type="PROSITE" id="PS51257">
    <property type="entry name" value="PROKAR_LIPOPROTEIN"/>
    <property type="match status" value="1"/>
</dbReference>
<proteinExistence type="predicted"/>
<dbReference type="OrthoDB" id="3213819at2"/>
<dbReference type="EMBL" id="VFQC01000001">
    <property type="protein sequence ID" value="TQN30682.1"/>
    <property type="molecule type" value="Genomic_DNA"/>
</dbReference>
<comment type="caution">
    <text evidence="2">The sequence shown here is derived from an EMBL/GenBank/DDBJ whole genome shotgun (WGS) entry which is preliminary data.</text>
</comment>
<organism evidence="2 3">
    <name type="scientific">Haloactinospora alba</name>
    <dbReference type="NCBI Taxonomy" id="405555"/>
    <lineage>
        <taxon>Bacteria</taxon>
        <taxon>Bacillati</taxon>
        <taxon>Actinomycetota</taxon>
        <taxon>Actinomycetes</taxon>
        <taxon>Streptosporangiales</taxon>
        <taxon>Nocardiopsidaceae</taxon>
        <taxon>Haloactinospora</taxon>
    </lineage>
</organism>
<keyword evidence="3" id="KW-1185">Reference proteome</keyword>
<evidence type="ECO:0000313" key="2">
    <source>
        <dbReference type="EMBL" id="TQN30682.1"/>
    </source>
</evidence>
<evidence type="ECO:0000313" key="3">
    <source>
        <dbReference type="Proteomes" id="UP000317422"/>
    </source>
</evidence>
<dbReference type="Pfam" id="PF12028">
    <property type="entry name" value="DUF3515"/>
    <property type="match status" value="1"/>
</dbReference>
<name>A0A543NFR6_9ACTN</name>
<feature type="chain" id="PRO_5038755196" evidence="1">
    <location>
        <begin position="21"/>
        <end position="153"/>
    </location>
</feature>
<feature type="signal peptide" evidence="1">
    <location>
        <begin position="1"/>
        <end position="20"/>
    </location>
</feature>